<dbReference type="Gene3D" id="3.40.47.10">
    <property type="match status" value="1"/>
</dbReference>
<dbReference type="Proteomes" id="UP000503447">
    <property type="component" value="Chromosome"/>
</dbReference>
<dbReference type="PROSITE" id="PS52004">
    <property type="entry name" value="KS3_2"/>
    <property type="match status" value="1"/>
</dbReference>
<proteinExistence type="inferred from homology"/>
<dbReference type="AlphaFoldDB" id="A0A6M5Z550"/>
<dbReference type="InterPro" id="IPR000794">
    <property type="entry name" value="Beta-ketoacyl_synthase"/>
</dbReference>
<dbReference type="GO" id="GO:0006633">
    <property type="term" value="P:fatty acid biosynthetic process"/>
    <property type="evidence" value="ECO:0007669"/>
    <property type="project" value="UniProtKB-UniPathway"/>
</dbReference>
<evidence type="ECO:0000256" key="3">
    <source>
        <dbReference type="ARBA" id="ARBA00012356"/>
    </source>
</evidence>
<comment type="catalytic activity">
    <reaction evidence="11">
        <text>a fatty acyl-[ACP] + malonyl-[ACP] + H(+) = a 3-oxoacyl-[ACP] + holo-[ACP] + CO2</text>
        <dbReference type="Rhea" id="RHEA:22836"/>
        <dbReference type="Rhea" id="RHEA-COMP:9623"/>
        <dbReference type="Rhea" id="RHEA-COMP:9685"/>
        <dbReference type="Rhea" id="RHEA-COMP:9916"/>
        <dbReference type="Rhea" id="RHEA-COMP:14125"/>
        <dbReference type="ChEBI" id="CHEBI:15378"/>
        <dbReference type="ChEBI" id="CHEBI:16526"/>
        <dbReference type="ChEBI" id="CHEBI:64479"/>
        <dbReference type="ChEBI" id="CHEBI:78449"/>
        <dbReference type="ChEBI" id="CHEBI:78776"/>
        <dbReference type="ChEBI" id="CHEBI:138651"/>
    </reaction>
</comment>
<organism evidence="15 16">
    <name type="scientific">Frigoriglobus tundricola</name>
    <dbReference type="NCBI Taxonomy" id="2774151"/>
    <lineage>
        <taxon>Bacteria</taxon>
        <taxon>Pseudomonadati</taxon>
        <taxon>Planctomycetota</taxon>
        <taxon>Planctomycetia</taxon>
        <taxon>Gemmatales</taxon>
        <taxon>Gemmataceae</taxon>
        <taxon>Frigoriglobus</taxon>
    </lineage>
</organism>
<keyword evidence="10 11" id="KW-0012">Acyltransferase</keyword>
<keyword evidence="16" id="KW-1185">Reference proteome</keyword>
<dbReference type="KEGG" id="ftj:FTUN_8575"/>
<keyword evidence="8" id="KW-0443">Lipid metabolism</keyword>
<dbReference type="CDD" id="cd00834">
    <property type="entry name" value="KAS_I_II"/>
    <property type="match status" value="1"/>
</dbReference>
<protein>
    <recommendedName>
        <fullName evidence="4 11">3-oxoacyl-[acyl-carrier-protein] synthase 2</fullName>
        <ecNumber evidence="3 11">2.3.1.179</ecNumber>
    </recommendedName>
</protein>
<evidence type="ECO:0000256" key="4">
    <source>
        <dbReference type="ARBA" id="ARBA00014657"/>
    </source>
</evidence>
<dbReference type="SMART" id="SM00825">
    <property type="entry name" value="PKS_KS"/>
    <property type="match status" value="1"/>
</dbReference>
<evidence type="ECO:0000259" key="14">
    <source>
        <dbReference type="PROSITE" id="PS52004"/>
    </source>
</evidence>
<evidence type="ECO:0000313" key="16">
    <source>
        <dbReference type="Proteomes" id="UP000503447"/>
    </source>
</evidence>
<dbReference type="EMBL" id="CP053452">
    <property type="protein sequence ID" value="QJX00937.1"/>
    <property type="molecule type" value="Genomic_DNA"/>
</dbReference>
<dbReference type="InterPro" id="IPR014030">
    <property type="entry name" value="Ketoacyl_synth_N"/>
</dbReference>
<reference evidence="16" key="1">
    <citation type="submission" date="2020-05" db="EMBL/GenBank/DDBJ databases">
        <title>Frigoriglobus tundricola gen. nov., sp. nov., a psychrotolerant cellulolytic planctomycete of the family Gemmataceae with two divergent copies of 16S rRNA gene.</title>
        <authorList>
            <person name="Kulichevskaya I.S."/>
            <person name="Ivanova A.A."/>
            <person name="Naumoff D.G."/>
            <person name="Beletsky A.V."/>
            <person name="Rijpstra W.I.C."/>
            <person name="Sinninghe Damste J.S."/>
            <person name="Mardanov A.V."/>
            <person name="Ravin N.V."/>
            <person name="Dedysh S.N."/>
        </authorList>
    </citation>
    <scope>NUCLEOTIDE SEQUENCE [LARGE SCALE GENOMIC DNA]</scope>
    <source>
        <strain evidence="16">PL17</strain>
    </source>
</reference>
<evidence type="ECO:0000256" key="13">
    <source>
        <dbReference type="RuleBase" id="RU003694"/>
    </source>
</evidence>
<name>A0A6M5Z550_9BACT</name>
<evidence type="ECO:0000256" key="1">
    <source>
        <dbReference type="ARBA" id="ARBA00005194"/>
    </source>
</evidence>
<dbReference type="InterPro" id="IPR017568">
    <property type="entry name" value="3-oxoacyl-ACP_synth-2"/>
</dbReference>
<dbReference type="InterPro" id="IPR016039">
    <property type="entry name" value="Thiolase-like"/>
</dbReference>
<comment type="similarity">
    <text evidence="2 11 13">Belongs to the thiolase-like superfamily. Beta-ketoacyl-ACP synthases family.</text>
</comment>
<evidence type="ECO:0000256" key="7">
    <source>
        <dbReference type="ARBA" id="ARBA00022832"/>
    </source>
</evidence>
<keyword evidence="7" id="KW-0276">Fatty acid metabolism</keyword>
<evidence type="ECO:0000256" key="9">
    <source>
        <dbReference type="ARBA" id="ARBA00023160"/>
    </source>
</evidence>
<dbReference type="Pfam" id="PF00109">
    <property type="entry name" value="ketoacyl-synt"/>
    <property type="match status" value="1"/>
</dbReference>
<evidence type="ECO:0000256" key="10">
    <source>
        <dbReference type="ARBA" id="ARBA00023315"/>
    </source>
</evidence>
<dbReference type="InterPro" id="IPR020841">
    <property type="entry name" value="PKS_Beta-ketoAc_synthase_dom"/>
</dbReference>
<dbReference type="PANTHER" id="PTHR11712:SF336">
    <property type="entry name" value="3-OXOACYL-[ACYL-CARRIER-PROTEIN] SYNTHASE, MITOCHONDRIAL"/>
    <property type="match status" value="1"/>
</dbReference>
<dbReference type="Pfam" id="PF02801">
    <property type="entry name" value="Ketoacyl-synt_C"/>
    <property type="match status" value="1"/>
</dbReference>
<dbReference type="GO" id="GO:0005829">
    <property type="term" value="C:cytosol"/>
    <property type="evidence" value="ECO:0007669"/>
    <property type="project" value="TreeGrafter"/>
</dbReference>
<dbReference type="InterPro" id="IPR014031">
    <property type="entry name" value="Ketoacyl_synth_C"/>
</dbReference>
<dbReference type="GO" id="GO:0004315">
    <property type="term" value="F:3-oxoacyl-[acyl-carrier-protein] synthase activity"/>
    <property type="evidence" value="ECO:0007669"/>
    <property type="project" value="UniProtKB-EC"/>
</dbReference>
<comment type="function">
    <text evidence="11">Involved in the type II fatty acid elongation cycle. Catalyzes the elongation of a wide range of acyl-ACP by the addition of two carbons from malonyl-ACP to an acyl acceptor. Can efficiently catalyze the conversion of palmitoleoyl-ACP (cis-hexadec-9-enoyl-ACP) to cis-vaccenoyl-ACP (cis-octadec-11-enoyl-ACP), an essential step in the thermal regulation of fatty acid composition.</text>
</comment>
<accession>A0A6M5Z550</accession>
<evidence type="ECO:0000256" key="11">
    <source>
        <dbReference type="PIRNR" id="PIRNR000447"/>
    </source>
</evidence>
<evidence type="ECO:0000256" key="12">
    <source>
        <dbReference type="PIRSR" id="PIRSR000447-1"/>
    </source>
</evidence>
<dbReference type="UniPathway" id="UPA00094"/>
<dbReference type="RefSeq" id="WP_171475583.1">
    <property type="nucleotide sequence ID" value="NZ_CP053452.2"/>
</dbReference>
<evidence type="ECO:0000256" key="2">
    <source>
        <dbReference type="ARBA" id="ARBA00008467"/>
    </source>
</evidence>
<dbReference type="NCBIfam" id="NF005589">
    <property type="entry name" value="PRK07314.1"/>
    <property type="match status" value="1"/>
</dbReference>
<evidence type="ECO:0000256" key="8">
    <source>
        <dbReference type="ARBA" id="ARBA00023098"/>
    </source>
</evidence>
<evidence type="ECO:0000256" key="5">
    <source>
        <dbReference type="ARBA" id="ARBA00022516"/>
    </source>
</evidence>
<feature type="domain" description="Ketosynthase family 3 (KS3)" evidence="14">
    <location>
        <begin position="5"/>
        <end position="428"/>
    </location>
</feature>
<dbReference type="FunFam" id="3.40.47.10:FF:000029">
    <property type="entry name" value="3-oxoacyl-[acyl-carrier-protein] synthase 1"/>
    <property type="match status" value="1"/>
</dbReference>
<dbReference type="SUPFAM" id="SSF53901">
    <property type="entry name" value="Thiolase-like"/>
    <property type="match status" value="2"/>
</dbReference>
<dbReference type="PIRSF" id="PIRSF000447">
    <property type="entry name" value="KAS_II"/>
    <property type="match status" value="1"/>
</dbReference>
<comment type="catalytic activity">
    <reaction evidence="11">
        <text>(9Z)-hexadecenoyl-[ACP] + malonyl-[ACP] + H(+) = 3-oxo-(11Z)-octadecenoyl-[ACP] + holo-[ACP] + CO2</text>
        <dbReference type="Rhea" id="RHEA:55040"/>
        <dbReference type="Rhea" id="RHEA-COMP:9623"/>
        <dbReference type="Rhea" id="RHEA-COMP:9685"/>
        <dbReference type="Rhea" id="RHEA-COMP:10800"/>
        <dbReference type="Rhea" id="RHEA-COMP:14074"/>
        <dbReference type="ChEBI" id="CHEBI:15378"/>
        <dbReference type="ChEBI" id="CHEBI:16526"/>
        <dbReference type="ChEBI" id="CHEBI:64479"/>
        <dbReference type="ChEBI" id="CHEBI:78449"/>
        <dbReference type="ChEBI" id="CHEBI:83989"/>
        <dbReference type="ChEBI" id="CHEBI:138538"/>
        <dbReference type="EC" id="2.3.1.179"/>
    </reaction>
</comment>
<comment type="pathway">
    <text evidence="1 11">Lipid metabolism; fatty acid biosynthesis.</text>
</comment>
<keyword evidence="5 11" id="KW-0444">Lipid biosynthesis</keyword>
<evidence type="ECO:0000256" key="6">
    <source>
        <dbReference type="ARBA" id="ARBA00022679"/>
    </source>
</evidence>
<feature type="active site" description="For beta-ketoacyl synthase activity" evidence="12">
    <location>
        <position position="181"/>
    </location>
</feature>
<sequence>MHRSRRRVVVTGMGLIAPTGLGVAELFASQVAGRSGVRPITLFDARNFPTRIAGEVTGFDAGAFIPDPHRYRHCDRGTLFALAAAHQAVAEAGLAPGRGDPTRRGVYTAAEGGGGHFSPLVRAIALAVTESGALDTGRFFRAAQTRFDSGAELEQEAERMAGHLAAEFEFDGPNMTCQTACAAAAQAIGESAELIRADEADVMLAGGAQCMIHPFGVTGFCRLTALSKRNDAAERASRPFDRDRDGFVLGEGAGFVVLEESEHARRRGANILAELTGYGTTADAYRMTDPPPDGRGAAGAMRLALRDAGLNADQIGYVNAHGTSTPAGDAAESRAIRTVFGPAADRLAVSSSKSMIGHLVAAGGGVELAICVMALRNGVLPPTINYETPDPDCDLDYVPNQAREVAVVHVLSNNFGFGGQNVSLVVSRWSGG</sequence>
<keyword evidence="9 11" id="KW-0275">Fatty acid biosynthesis</keyword>
<gene>
    <name evidence="15" type="ORF">FTUN_8575</name>
</gene>
<keyword evidence="6 11" id="KW-0808">Transferase</keyword>
<evidence type="ECO:0000313" key="15">
    <source>
        <dbReference type="EMBL" id="QJX00937.1"/>
    </source>
</evidence>
<dbReference type="PANTHER" id="PTHR11712">
    <property type="entry name" value="POLYKETIDE SYNTHASE-RELATED"/>
    <property type="match status" value="1"/>
</dbReference>
<dbReference type="EC" id="2.3.1.179" evidence="3 11"/>